<organism evidence="1">
    <name type="scientific">Oryza nivara</name>
    <name type="common">Indian wild rice</name>
    <name type="synonym">Oryza sativa f. spontanea</name>
    <dbReference type="NCBI Taxonomy" id="4536"/>
    <lineage>
        <taxon>Eukaryota</taxon>
        <taxon>Viridiplantae</taxon>
        <taxon>Streptophyta</taxon>
        <taxon>Embryophyta</taxon>
        <taxon>Tracheophyta</taxon>
        <taxon>Spermatophyta</taxon>
        <taxon>Magnoliopsida</taxon>
        <taxon>Liliopsida</taxon>
        <taxon>Poales</taxon>
        <taxon>Poaceae</taxon>
        <taxon>BOP clade</taxon>
        <taxon>Oryzoideae</taxon>
        <taxon>Oryzeae</taxon>
        <taxon>Oryzinae</taxon>
        <taxon>Oryza</taxon>
    </lineage>
</organism>
<reference evidence="1" key="1">
    <citation type="submission" date="2015-04" db="UniProtKB">
        <authorList>
            <consortium name="EnsemblPlants"/>
        </authorList>
    </citation>
    <scope>IDENTIFICATION</scope>
    <source>
        <strain evidence="1">SL10</strain>
    </source>
</reference>
<reference evidence="1" key="2">
    <citation type="submission" date="2018-04" db="EMBL/GenBank/DDBJ databases">
        <title>OnivRS2 (Oryza nivara Reference Sequence Version 2).</title>
        <authorList>
            <person name="Zhang J."/>
            <person name="Kudrna D."/>
            <person name="Lee S."/>
            <person name="Talag J."/>
            <person name="Rajasekar S."/>
            <person name="Welchert J."/>
            <person name="Hsing Y.-I."/>
            <person name="Wing R.A."/>
        </authorList>
    </citation>
    <scope>NUCLEOTIDE SEQUENCE [LARGE SCALE GENOMIC DNA]</scope>
    <source>
        <strain evidence="1">SL10</strain>
    </source>
</reference>
<dbReference type="AlphaFoldDB" id="A0A0E0HU59"/>
<accession>A0A0E0HU59</accession>
<dbReference type="HOGENOM" id="CLU_2762157_0_0_1"/>
<evidence type="ECO:0000313" key="2">
    <source>
        <dbReference type="Proteomes" id="UP000006591"/>
    </source>
</evidence>
<name>A0A0E0HU59_ORYNI</name>
<dbReference type="Gramene" id="ONIVA06G26700.1">
    <property type="protein sequence ID" value="ONIVA06G26700.1"/>
    <property type="gene ID" value="ONIVA06G26700"/>
</dbReference>
<evidence type="ECO:0000313" key="1">
    <source>
        <dbReference type="EnsemblPlants" id="ONIVA06G26700.1"/>
    </source>
</evidence>
<sequence>MRESASSSSPTVHGKVAEALHIESAAVAQPDSFLSLLAYPTARRRRRADEVEGERGRANLDDELLLLFGS</sequence>
<dbReference type="EnsemblPlants" id="ONIVA06G26700.1">
    <property type="protein sequence ID" value="ONIVA06G26700.1"/>
    <property type="gene ID" value="ONIVA06G26700"/>
</dbReference>
<keyword evidence="2" id="KW-1185">Reference proteome</keyword>
<protein>
    <submittedName>
        <fullName evidence="1">Uncharacterized protein</fullName>
    </submittedName>
</protein>
<proteinExistence type="predicted"/>
<dbReference type="Proteomes" id="UP000006591">
    <property type="component" value="Chromosome 6"/>
</dbReference>